<dbReference type="SUPFAM" id="SSF160631">
    <property type="entry name" value="SMI1/KNR4-like"/>
    <property type="match status" value="1"/>
</dbReference>
<dbReference type="Proteomes" id="UP001174867">
    <property type="component" value="Unassembled WGS sequence"/>
</dbReference>
<evidence type="ECO:0000259" key="1">
    <source>
        <dbReference type="SMART" id="SM00860"/>
    </source>
</evidence>
<name>A0ABT8PQJ4_9ENTR</name>
<dbReference type="SMART" id="SM00860">
    <property type="entry name" value="SMI1_KNR4"/>
    <property type="match status" value="1"/>
</dbReference>
<comment type="caution">
    <text evidence="2">The sequence shown here is derived from an EMBL/GenBank/DDBJ whole genome shotgun (WGS) entry which is preliminary data.</text>
</comment>
<proteinExistence type="predicted"/>
<organism evidence="2 3">
    <name type="scientific">Citrobacter enshiensis</name>
    <dbReference type="NCBI Taxonomy" id="2971264"/>
    <lineage>
        <taxon>Bacteria</taxon>
        <taxon>Pseudomonadati</taxon>
        <taxon>Pseudomonadota</taxon>
        <taxon>Gammaproteobacteria</taxon>
        <taxon>Enterobacterales</taxon>
        <taxon>Enterobacteriaceae</taxon>
        <taxon>Citrobacter</taxon>
    </lineage>
</organism>
<dbReference type="InterPro" id="IPR037883">
    <property type="entry name" value="Knr4/Smi1-like_sf"/>
</dbReference>
<evidence type="ECO:0000313" key="2">
    <source>
        <dbReference type="EMBL" id="MDN8598513.1"/>
    </source>
</evidence>
<dbReference type="Pfam" id="PF09346">
    <property type="entry name" value="SMI1_KNR4"/>
    <property type="match status" value="1"/>
</dbReference>
<protein>
    <submittedName>
        <fullName evidence="2">SMI1/KNR4 family protein</fullName>
    </submittedName>
</protein>
<dbReference type="RefSeq" id="WP_203357859.1">
    <property type="nucleotide sequence ID" value="NZ_CP119862.1"/>
</dbReference>
<sequence>MNLSSTDATSASHTPPLVWPEFTNDKAQLEWWLACVKAYRAEWAKPASLTPVNAQEIDALEQRLACPLPTPLRTYHENIGVLDLSESLCSVTPVKYSNIEPLLDAYPGITDILEDTPESTSLWTLVNQLIVFGDYLGNGNLWCFHRNTGEVWYFDHDSSPMLTKMFTDVGQYLDILMFMCLLFIHDEEGNEELLRERLGDEIVEKWMY</sequence>
<feature type="domain" description="Knr4/Smi1-like" evidence="1">
    <location>
        <begin position="51"/>
        <end position="175"/>
    </location>
</feature>
<gene>
    <name evidence="2" type="ORF">Q0A17_03645</name>
</gene>
<evidence type="ECO:0000313" key="3">
    <source>
        <dbReference type="Proteomes" id="UP001174867"/>
    </source>
</evidence>
<reference evidence="2 3" key="1">
    <citation type="submission" date="2023-07" db="EMBL/GenBank/DDBJ databases">
        <title>Citrobacter selenititolerans sp. nov., isolated from seleniferous soil.</title>
        <authorList>
            <person name="Zhang S."/>
            <person name="Li K."/>
            <person name="Peng J."/>
            <person name="Wang H."/>
            <person name="Sun J."/>
            <person name="Guo Y."/>
        </authorList>
    </citation>
    <scope>NUCLEOTIDE SEQUENCE [LARGE SCALE GENOMIC DNA]</scope>
    <source>
        <strain evidence="2 3">S2-9</strain>
    </source>
</reference>
<keyword evidence="3" id="KW-1185">Reference proteome</keyword>
<dbReference type="EMBL" id="JAUJYW010000002">
    <property type="protein sequence ID" value="MDN8598513.1"/>
    <property type="molecule type" value="Genomic_DNA"/>
</dbReference>
<dbReference type="Gene3D" id="3.40.1580.10">
    <property type="entry name" value="SMI1/KNR4-like"/>
    <property type="match status" value="1"/>
</dbReference>
<accession>A0ABT8PQJ4</accession>
<dbReference type="InterPro" id="IPR018958">
    <property type="entry name" value="Knr4/Smi1-like_dom"/>
</dbReference>